<feature type="region of interest" description="Disordered" evidence="1">
    <location>
        <begin position="329"/>
        <end position="373"/>
    </location>
</feature>
<proteinExistence type="predicted"/>
<sequence length="373" mass="41959">MSTDNIPHKTASASKLLLRAVRTPPESPTLSAPGDADTSLPISPPATVLADSSPRPLPHLIRRLYHRIQQRYQGELLKNTWESVRISPRGYQVLQNELEKDAHVGAWVADKLRYDYDSVEGELVLRMPSPLHDIFAIRLQEVIARELENFAVQEGTRPVIKRIKMATTSDIRFSDASIEGKKSPDGSFRFTGTKYPPLVIEVANSQKRRDLPRLAESYIERTKGRIKTVVAIDLEYRDPGKRATHSLPPRTAVYSIYRHRLVRDEQTGDWQREAHAEIEEQPFSIEDSGTSEGSMCLLLSDFCPDDTISATNDRAIAISHAELARLLAEAEEEEKTAEAPSSPISSEKNIPFLSKRKRTPTPKLVSEDEEAFE</sequence>
<feature type="region of interest" description="Disordered" evidence="1">
    <location>
        <begin position="1"/>
        <end position="54"/>
    </location>
</feature>
<dbReference type="EMBL" id="CAOQHR010000007">
    <property type="protein sequence ID" value="CAI6337010.1"/>
    <property type="molecule type" value="Genomic_DNA"/>
</dbReference>
<protein>
    <submittedName>
        <fullName evidence="2">Uncharacterized protein</fullName>
    </submittedName>
</protein>
<keyword evidence="3" id="KW-1185">Reference proteome</keyword>
<dbReference type="OrthoDB" id="3801251at2759"/>
<name>A0A9W4XQH0_9PLEO</name>
<evidence type="ECO:0000313" key="2">
    <source>
        <dbReference type="EMBL" id="CAI6337010.1"/>
    </source>
</evidence>
<gene>
    <name evidence="2" type="ORF">PDIGIT_LOCUS10117</name>
</gene>
<comment type="caution">
    <text evidence="2">The sequence shown here is derived from an EMBL/GenBank/DDBJ whole genome shotgun (WGS) entry which is preliminary data.</text>
</comment>
<reference evidence="2" key="1">
    <citation type="submission" date="2023-01" db="EMBL/GenBank/DDBJ databases">
        <authorList>
            <person name="Van Ghelder C."/>
            <person name="Rancurel C."/>
        </authorList>
    </citation>
    <scope>NUCLEOTIDE SEQUENCE</scope>
    <source>
        <strain evidence="2">CNCM I-4278</strain>
    </source>
</reference>
<organism evidence="2 3">
    <name type="scientific">Periconia digitata</name>
    <dbReference type="NCBI Taxonomy" id="1303443"/>
    <lineage>
        <taxon>Eukaryota</taxon>
        <taxon>Fungi</taxon>
        <taxon>Dikarya</taxon>
        <taxon>Ascomycota</taxon>
        <taxon>Pezizomycotina</taxon>
        <taxon>Dothideomycetes</taxon>
        <taxon>Pleosporomycetidae</taxon>
        <taxon>Pleosporales</taxon>
        <taxon>Massarineae</taxon>
        <taxon>Periconiaceae</taxon>
        <taxon>Periconia</taxon>
    </lineage>
</organism>
<accession>A0A9W4XQH0</accession>
<dbReference type="Proteomes" id="UP001152607">
    <property type="component" value="Unassembled WGS sequence"/>
</dbReference>
<dbReference type="AlphaFoldDB" id="A0A9W4XQH0"/>
<evidence type="ECO:0000256" key="1">
    <source>
        <dbReference type="SAM" id="MobiDB-lite"/>
    </source>
</evidence>
<evidence type="ECO:0000313" key="3">
    <source>
        <dbReference type="Proteomes" id="UP001152607"/>
    </source>
</evidence>